<dbReference type="AlphaFoldDB" id="A0AAV0WTC9"/>
<protein>
    <submittedName>
        <fullName evidence="1">Uncharacterized protein</fullName>
    </submittedName>
</protein>
<dbReference type="EMBL" id="CARXXK010000002">
    <property type="protein sequence ID" value="CAI6358797.1"/>
    <property type="molecule type" value="Genomic_DNA"/>
</dbReference>
<gene>
    <name evidence="1" type="ORF">MEUPH1_LOCUS14280</name>
</gene>
<accession>A0AAV0WTC9</accession>
<keyword evidence="2" id="KW-1185">Reference proteome</keyword>
<evidence type="ECO:0000313" key="2">
    <source>
        <dbReference type="Proteomes" id="UP001160148"/>
    </source>
</evidence>
<comment type="caution">
    <text evidence="1">The sequence shown here is derived from an EMBL/GenBank/DDBJ whole genome shotgun (WGS) entry which is preliminary data.</text>
</comment>
<reference evidence="1 2" key="1">
    <citation type="submission" date="2023-01" db="EMBL/GenBank/DDBJ databases">
        <authorList>
            <person name="Whitehead M."/>
        </authorList>
    </citation>
    <scope>NUCLEOTIDE SEQUENCE [LARGE SCALE GENOMIC DNA]</scope>
</reference>
<sequence>MRIDTENSMTRHEAEDKCLREWQRLWTESTKGRWTYGFIPNVRTRVITPLPFDHYISQIISDHGDFNSKLAGFNLREDPSCKCGHFEETATVGRLSASKQQQGDFEE</sequence>
<dbReference type="Proteomes" id="UP001160148">
    <property type="component" value="Unassembled WGS sequence"/>
</dbReference>
<name>A0AAV0WTC9_9HEMI</name>
<evidence type="ECO:0000313" key="1">
    <source>
        <dbReference type="EMBL" id="CAI6358797.1"/>
    </source>
</evidence>
<proteinExistence type="predicted"/>
<organism evidence="1 2">
    <name type="scientific">Macrosiphum euphorbiae</name>
    <name type="common">potato aphid</name>
    <dbReference type="NCBI Taxonomy" id="13131"/>
    <lineage>
        <taxon>Eukaryota</taxon>
        <taxon>Metazoa</taxon>
        <taxon>Ecdysozoa</taxon>
        <taxon>Arthropoda</taxon>
        <taxon>Hexapoda</taxon>
        <taxon>Insecta</taxon>
        <taxon>Pterygota</taxon>
        <taxon>Neoptera</taxon>
        <taxon>Paraneoptera</taxon>
        <taxon>Hemiptera</taxon>
        <taxon>Sternorrhyncha</taxon>
        <taxon>Aphidomorpha</taxon>
        <taxon>Aphidoidea</taxon>
        <taxon>Aphididae</taxon>
        <taxon>Macrosiphini</taxon>
        <taxon>Macrosiphum</taxon>
    </lineage>
</organism>